<keyword evidence="2" id="KW-0808">Transferase</keyword>
<dbReference type="SUPFAM" id="SSF55729">
    <property type="entry name" value="Acyl-CoA N-acyltransferases (Nat)"/>
    <property type="match status" value="1"/>
</dbReference>
<dbReference type="KEGG" id="sfk:KY5_7085c"/>
<protein>
    <submittedName>
        <fullName evidence="2">Ribosomal-protein-L7p-serine acetyltransferase</fullName>
    </submittedName>
</protein>
<dbReference type="RefSeq" id="WP_098246113.1">
    <property type="nucleotide sequence ID" value="NZ_CP022685.1"/>
</dbReference>
<dbReference type="PROSITE" id="PS51186">
    <property type="entry name" value="GNAT"/>
    <property type="match status" value="1"/>
</dbReference>
<dbReference type="GO" id="GO:0008999">
    <property type="term" value="F:protein-N-terminal-alanine acetyltransferase activity"/>
    <property type="evidence" value="ECO:0007669"/>
    <property type="project" value="TreeGrafter"/>
</dbReference>
<keyword evidence="3" id="KW-1185">Reference proteome</keyword>
<dbReference type="InterPro" id="IPR051908">
    <property type="entry name" value="Ribosomal_N-acetyltransferase"/>
</dbReference>
<dbReference type="Pfam" id="PF13302">
    <property type="entry name" value="Acetyltransf_3"/>
    <property type="match status" value="1"/>
</dbReference>
<dbReference type="GO" id="GO:0005737">
    <property type="term" value="C:cytoplasm"/>
    <property type="evidence" value="ECO:0007669"/>
    <property type="project" value="TreeGrafter"/>
</dbReference>
<name>A0A291QKW4_9ACTN</name>
<evidence type="ECO:0000313" key="3">
    <source>
        <dbReference type="Proteomes" id="UP000221011"/>
    </source>
</evidence>
<feature type="domain" description="N-acetyltransferase" evidence="1">
    <location>
        <begin position="10"/>
        <end position="171"/>
    </location>
</feature>
<dbReference type="AlphaFoldDB" id="A0A291QKW4"/>
<proteinExistence type="predicted"/>
<dbReference type="InterPro" id="IPR000182">
    <property type="entry name" value="GNAT_dom"/>
</dbReference>
<dbReference type="FunFam" id="3.40.630.30:FF:000182">
    <property type="entry name" value="Putative acetyltransferase"/>
    <property type="match status" value="1"/>
</dbReference>
<dbReference type="GO" id="GO:1990189">
    <property type="term" value="F:protein N-terminal-serine acetyltransferase activity"/>
    <property type="evidence" value="ECO:0007669"/>
    <property type="project" value="TreeGrafter"/>
</dbReference>
<evidence type="ECO:0000313" key="2">
    <source>
        <dbReference type="EMBL" id="ATL32103.1"/>
    </source>
</evidence>
<sequence>MFSLPLRDDAQLRPLEPWHAEEFAAHLDRAREHIRPWVGPAFVTDDVEGARATLRRYAERQAADGARLFGIWREGTLIGGVMFVALDAASGTCEIGCWLEPSGEGHGLITGACRTLLDWAFTTRGLFRAEWHCRADNDRSAAVAKRLGMTLEGVRRGAWPYDGARHDKQMWAVLAPEYRAGRA</sequence>
<gene>
    <name evidence="2" type="ORF">KY5_7085c</name>
</gene>
<dbReference type="PANTHER" id="PTHR43441">
    <property type="entry name" value="RIBOSOMAL-PROTEIN-SERINE ACETYLTRANSFERASE"/>
    <property type="match status" value="1"/>
</dbReference>
<reference evidence="2 3" key="1">
    <citation type="submission" date="2017-08" db="EMBL/GenBank/DDBJ databases">
        <title>Complete Genome Sequence of Streptomyces formicae KY5, the formicamycin producer.</title>
        <authorList>
            <person name="Holmes N.A."/>
            <person name="Devine R."/>
            <person name="Qin Z."/>
            <person name="Seipke R.F."/>
            <person name="Wilkinson B."/>
            <person name="Hutchings M.I."/>
        </authorList>
    </citation>
    <scope>NUCLEOTIDE SEQUENCE [LARGE SCALE GENOMIC DNA]</scope>
    <source>
        <strain evidence="2 3">KY5</strain>
    </source>
</reference>
<dbReference type="Gene3D" id="3.40.630.30">
    <property type="match status" value="1"/>
</dbReference>
<evidence type="ECO:0000259" key="1">
    <source>
        <dbReference type="PROSITE" id="PS51186"/>
    </source>
</evidence>
<dbReference type="Proteomes" id="UP000221011">
    <property type="component" value="Chromosome"/>
</dbReference>
<accession>A0A291QKW4</accession>
<dbReference type="InterPro" id="IPR016181">
    <property type="entry name" value="Acyl_CoA_acyltransferase"/>
</dbReference>
<dbReference type="EMBL" id="CP022685">
    <property type="protein sequence ID" value="ATL32103.1"/>
    <property type="molecule type" value="Genomic_DNA"/>
</dbReference>
<dbReference type="PANTHER" id="PTHR43441:SF10">
    <property type="entry name" value="ACETYLTRANSFERASE"/>
    <property type="match status" value="1"/>
</dbReference>
<organism evidence="2 3">
    <name type="scientific">Streptomyces formicae</name>
    <dbReference type="NCBI Taxonomy" id="1616117"/>
    <lineage>
        <taxon>Bacteria</taxon>
        <taxon>Bacillati</taxon>
        <taxon>Actinomycetota</taxon>
        <taxon>Actinomycetes</taxon>
        <taxon>Kitasatosporales</taxon>
        <taxon>Streptomycetaceae</taxon>
        <taxon>Streptomyces</taxon>
    </lineage>
</organism>